<keyword evidence="3" id="KW-1185">Reference proteome</keyword>
<dbReference type="AlphaFoldDB" id="A0AA39ZPH3"/>
<dbReference type="EMBL" id="JAUKUA010000010">
    <property type="protein sequence ID" value="KAK0701290.1"/>
    <property type="molecule type" value="Genomic_DNA"/>
</dbReference>
<organism evidence="2 3">
    <name type="scientific">Lasiosphaeris hirsuta</name>
    <dbReference type="NCBI Taxonomy" id="260670"/>
    <lineage>
        <taxon>Eukaryota</taxon>
        <taxon>Fungi</taxon>
        <taxon>Dikarya</taxon>
        <taxon>Ascomycota</taxon>
        <taxon>Pezizomycotina</taxon>
        <taxon>Sordariomycetes</taxon>
        <taxon>Sordariomycetidae</taxon>
        <taxon>Sordariales</taxon>
        <taxon>Lasiosphaeriaceae</taxon>
        <taxon>Lasiosphaeris</taxon>
    </lineage>
</organism>
<protein>
    <submittedName>
        <fullName evidence="2">Heterokaryon incompatibility protein-domain-containing protein</fullName>
    </submittedName>
</protein>
<proteinExistence type="predicted"/>
<accession>A0AA39ZPH3</accession>
<evidence type="ECO:0000313" key="3">
    <source>
        <dbReference type="Proteomes" id="UP001172102"/>
    </source>
</evidence>
<name>A0AA39ZPH3_9PEZI</name>
<reference evidence="2" key="1">
    <citation type="submission" date="2023-06" db="EMBL/GenBank/DDBJ databases">
        <title>Genome-scale phylogeny and comparative genomics of the fungal order Sordariales.</title>
        <authorList>
            <consortium name="Lawrence Berkeley National Laboratory"/>
            <person name="Hensen N."/>
            <person name="Bonometti L."/>
            <person name="Westerberg I."/>
            <person name="Brannstrom I.O."/>
            <person name="Guillou S."/>
            <person name="Cros-Aarteil S."/>
            <person name="Calhoun S."/>
            <person name="Haridas S."/>
            <person name="Kuo A."/>
            <person name="Mondo S."/>
            <person name="Pangilinan J."/>
            <person name="Riley R."/>
            <person name="Labutti K."/>
            <person name="Andreopoulos B."/>
            <person name="Lipzen A."/>
            <person name="Chen C."/>
            <person name="Yanf M."/>
            <person name="Daum C."/>
            <person name="Ng V."/>
            <person name="Clum A."/>
            <person name="Steindorff A."/>
            <person name="Ohm R."/>
            <person name="Martin F."/>
            <person name="Silar P."/>
            <person name="Natvig D."/>
            <person name="Lalanne C."/>
            <person name="Gautier V."/>
            <person name="Ament-Velasquez S.L."/>
            <person name="Kruys A."/>
            <person name="Hutchinson M.I."/>
            <person name="Powell A.J."/>
            <person name="Barry K."/>
            <person name="Miller A.N."/>
            <person name="Grigoriev I.V."/>
            <person name="Debuchy R."/>
            <person name="Gladieux P."/>
            <person name="Thoren M.H."/>
            <person name="Johannesson H."/>
        </authorList>
    </citation>
    <scope>NUCLEOTIDE SEQUENCE</scope>
    <source>
        <strain evidence="2">SMH4607-1</strain>
    </source>
</reference>
<feature type="domain" description="Heterokaryon incompatibility" evidence="1">
    <location>
        <begin position="147"/>
        <end position="297"/>
    </location>
</feature>
<dbReference type="PANTHER" id="PTHR33112">
    <property type="entry name" value="DOMAIN PROTEIN, PUTATIVE-RELATED"/>
    <property type="match status" value="1"/>
</dbReference>
<dbReference type="Pfam" id="PF06985">
    <property type="entry name" value="HET"/>
    <property type="match status" value="1"/>
</dbReference>
<dbReference type="InterPro" id="IPR010730">
    <property type="entry name" value="HET"/>
</dbReference>
<dbReference type="Proteomes" id="UP001172102">
    <property type="component" value="Unassembled WGS sequence"/>
</dbReference>
<evidence type="ECO:0000313" key="2">
    <source>
        <dbReference type="EMBL" id="KAK0701290.1"/>
    </source>
</evidence>
<evidence type="ECO:0000259" key="1">
    <source>
        <dbReference type="Pfam" id="PF06985"/>
    </source>
</evidence>
<comment type="caution">
    <text evidence="2">The sequence shown here is derived from an EMBL/GenBank/DDBJ whole genome shotgun (WGS) entry which is preliminary data.</text>
</comment>
<sequence length="569" mass="64408">MLFSGQSIHFTAGHAGQESCQLCQFISETLEAETNTGRSIEVHRAGVCLVRKPDGHRLLRLCAGLELPKEPAGGPLARSEELPISFPDLPPPEDILRFDLLQAWLDQCCCEPFHDTPRNYLPTRLLDVSNPNVLRLIPGEKIGDKRYIVLSHCWGKLGPEEVPPYCTTRHNICVREGESGFADADLPLTFLDAVKVARALSIRYLWIDSLCIIQQDPEDWQREAMCMEQVYSSAYLTIAATSATNSESGFLKRNASSKHVYIQDDLGRRAYICNTVADFDHEVEKAQLNTRAWVLQERMLSRRTIHFGSHQMYFECGEAVYCEDLTRMTCLGGEKYFKLDPEFPNRLRSSGFGDTIHFLQSFLADYSKRGHTKPTDRAIAVSGLAARISSVLPSAQSYGVFGLFLHRTLLWGGAGQQRMEKIEYTSSHKPPSWSWMAYKGGIQFLGGEFGELDLFLDLQLKGSTLNAVVWKFRDCNLQEVSGTPLKRQILAPSAGEREEPEERGWVMYDVEDDNNLGLERAVIVARKYCGKRCYMLVVKQVGRSKYERVGVGEIEWEWVWQKQTDVVLV</sequence>
<gene>
    <name evidence="2" type="ORF">B0H67DRAFT_595754</name>
</gene>
<dbReference type="PANTHER" id="PTHR33112:SF10">
    <property type="entry name" value="TOL"/>
    <property type="match status" value="1"/>
</dbReference>